<comment type="caution">
    <text evidence="1">The sequence shown here is derived from an EMBL/GenBank/DDBJ whole genome shotgun (WGS) entry which is preliminary data.</text>
</comment>
<dbReference type="Proteomes" id="UP001162992">
    <property type="component" value="Chromosome 5"/>
</dbReference>
<protein>
    <submittedName>
        <fullName evidence="1">Uncharacterized protein</fullName>
    </submittedName>
</protein>
<gene>
    <name evidence="1" type="ORF">O6H91_05G069200</name>
</gene>
<proteinExistence type="predicted"/>
<evidence type="ECO:0000313" key="2">
    <source>
        <dbReference type="Proteomes" id="UP001162992"/>
    </source>
</evidence>
<keyword evidence="2" id="KW-1185">Reference proteome</keyword>
<organism evidence="1 2">
    <name type="scientific">Diphasiastrum complanatum</name>
    <name type="common">Issler's clubmoss</name>
    <name type="synonym">Lycopodium complanatum</name>
    <dbReference type="NCBI Taxonomy" id="34168"/>
    <lineage>
        <taxon>Eukaryota</taxon>
        <taxon>Viridiplantae</taxon>
        <taxon>Streptophyta</taxon>
        <taxon>Embryophyta</taxon>
        <taxon>Tracheophyta</taxon>
        <taxon>Lycopodiopsida</taxon>
        <taxon>Lycopodiales</taxon>
        <taxon>Lycopodiaceae</taxon>
        <taxon>Lycopodioideae</taxon>
        <taxon>Diphasiastrum</taxon>
    </lineage>
</organism>
<accession>A0ACC2DPG1</accession>
<sequence>MKAVVRAYGEVLRLVRLLPPQTRSYYSRYARENFVAYADEHDPAAIRDLLRRAYDHSCWVLNKYGADEAAAKNLSQIFEEN</sequence>
<evidence type="ECO:0000313" key="1">
    <source>
        <dbReference type="EMBL" id="KAJ7556113.1"/>
    </source>
</evidence>
<name>A0ACC2DPG1_DIPCM</name>
<dbReference type="EMBL" id="CM055096">
    <property type="protein sequence ID" value="KAJ7556113.1"/>
    <property type="molecule type" value="Genomic_DNA"/>
</dbReference>
<reference evidence="2" key="1">
    <citation type="journal article" date="2024" name="Proc. Natl. Acad. Sci. U.S.A.">
        <title>Extraordinary preservation of gene collinearity over three hundred million years revealed in homosporous lycophytes.</title>
        <authorList>
            <person name="Li C."/>
            <person name="Wickell D."/>
            <person name="Kuo L.Y."/>
            <person name="Chen X."/>
            <person name="Nie B."/>
            <person name="Liao X."/>
            <person name="Peng D."/>
            <person name="Ji J."/>
            <person name="Jenkins J."/>
            <person name="Williams M."/>
            <person name="Shu S."/>
            <person name="Plott C."/>
            <person name="Barry K."/>
            <person name="Rajasekar S."/>
            <person name="Grimwood J."/>
            <person name="Han X."/>
            <person name="Sun S."/>
            <person name="Hou Z."/>
            <person name="He W."/>
            <person name="Dai G."/>
            <person name="Sun C."/>
            <person name="Schmutz J."/>
            <person name="Leebens-Mack J.H."/>
            <person name="Li F.W."/>
            <person name="Wang L."/>
        </authorList>
    </citation>
    <scope>NUCLEOTIDE SEQUENCE [LARGE SCALE GENOMIC DNA]</scope>
    <source>
        <strain evidence="2">cv. PW_Plant_1</strain>
    </source>
</reference>